<dbReference type="Pfam" id="PF13523">
    <property type="entry name" value="Acetyltransf_8"/>
    <property type="match status" value="1"/>
</dbReference>
<dbReference type="Proteomes" id="UP000190675">
    <property type="component" value="Chromosome I"/>
</dbReference>
<feature type="domain" description="N-acetyltransferase" evidence="3">
    <location>
        <begin position="5"/>
        <end position="161"/>
    </location>
</feature>
<dbReference type="AlphaFoldDB" id="A0A1M5J5A9"/>
<protein>
    <submittedName>
        <fullName evidence="4">Aminoglycoside 6'-N-acetyltransferase</fullName>
    </submittedName>
</protein>
<dbReference type="InterPro" id="IPR000182">
    <property type="entry name" value="GNAT_dom"/>
</dbReference>
<dbReference type="InterPro" id="IPR016181">
    <property type="entry name" value="Acyl_CoA_acyltransferase"/>
</dbReference>
<dbReference type="OrthoDB" id="9814648at2"/>
<dbReference type="SMART" id="SM01006">
    <property type="entry name" value="AlcB"/>
    <property type="match status" value="1"/>
</dbReference>
<reference evidence="4 5" key="1">
    <citation type="submission" date="2016-11" db="EMBL/GenBank/DDBJ databases">
        <authorList>
            <person name="Jaros S."/>
            <person name="Januszkiewicz K."/>
            <person name="Wedrychowicz H."/>
        </authorList>
    </citation>
    <scope>NUCLEOTIDE SEQUENCE [LARGE SCALE GENOMIC DNA]</scope>
    <source>
        <strain evidence="4 5">GAS242</strain>
    </source>
</reference>
<dbReference type="SUPFAM" id="SSF55729">
    <property type="entry name" value="Acyl-CoA N-acyltransferases (Nat)"/>
    <property type="match status" value="1"/>
</dbReference>
<dbReference type="RefSeq" id="WP_079565827.1">
    <property type="nucleotide sequence ID" value="NZ_LT670818.1"/>
</dbReference>
<dbReference type="GO" id="GO:0019290">
    <property type="term" value="P:siderophore biosynthetic process"/>
    <property type="evidence" value="ECO:0007669"/>
    <property type="project" value="InterPro"/>
</dbReference>
<evidence type="ECO:0000256" key="2">
    <source>
        <dbReference type="ARBA" id="ARBA00023251"/>
    </source>
</evidence>
<dbReference type="InterPro" id="IPR019432">
    <property type="entry name" value="Acyltransferase_MbtK/IucB-like"/>
</dbReference>
<keyword evidence="4" id="KW-0808">Transferase</keyword>
<dbReference type="Gene3D" id="3.40.630.30">
    <property type="match status" value="1"/>
</dbReference>
<evidence type="ECO:0000313" key="4">
    <source>
        <dbReference type="EMBL" id="SHG35400.1"/>
    </source>
</evidence>
<dbReference type="PANTHER" id="PTHR31438">
    <property type="entry name" value="LYSINE N-ACYLTRANSFERASE C17G9.06C-RELATED"/>
    <property type="match status" value="1"/>
</dbReference>
<dbReference type="EMBL" id="LT670818">
    <property type="protein sequence ID" value="SHG35400.1"/>
    <property type="molecule type" value="Genomic_DNA"/>
</dbReference>
<comment type="pathway">
    <text evidence="1">Siderophore biosynthesis.</text>
</comment>
<gene>
    <name evidence="4" type="ORF">SAMN05444169_1995</name>
</gene>
<dbReference type="PROSITE" id="PS51186">
    <property type="entry name" value="GNAT"/>
    <property type="match status" value="1"/>
</dbReference>
<evidence type="ECO:0000259" key="3">
    <source>
        <dbReference type="PROSITE" id="PS51186"/>
    </source>
</evidence>
<organism evidence="4 5">
    <name type="scientific">Bradyrhizobium erythrophlei</name>
    <dbReference type="NCBI Taxonomy" id="1437360"/>
    <lineage>
        <taxon>Bacteria</taxon>
        <taxon>Pseudomonadati</taxon>
        <taxon>Pseudomonadota</taxon>
        <taxon>Alphaproteobacteria</taxon>
        <taxon>Hyphomicrobiales</taxon>
        <taxon>Nitrobacteraceae</taxon>
        <taxon>Bradyrhizobium</taxon>
    </lineage>
</organism>
<dbReference type="GO" id="GO:0046677">
    <property type="term" value="P:response to antibiotic"/>
    <property type="evidence" value="ECO:0007669"/>
    <property type="project" value="UniProtKB-KW"/>
</dbReference>
<evidence type="ECO:0000313" key="5">
    <source>
        <dbReference type="Proteomes" id="UP000190675"/>
    </source>
</evidence>
<sequence length="161" mass="18022">MAPDYFFRPMVSADLPLVRRWLETPEVRRWWGQPEQQYALVSGDLDHPDMDQFIIALDEHPFAYIQCYALSAWNQGFGVQPPRTRGIDQFIGEPGMIGCGHGSGFIWQFTGALLDSGIPRVVTDPDPDNGRAVRAYAKAGFQSDRVVDTADGPVLLMVRNP</sequence>
<accession>A0A1M5J5A9</accession>
<keyword evidence="2" id="KW-0046">Antibiotic resistance</keyword>
<dbReference type="GO" id="GO:0016410">
    <property type="term" value="F:N-acyltransferase activity"/>
    <property type="evidence" value="ECO:0007669"/>
    <property type="project" value="TreeGrafter"/>
</dbReference>
<dbReference type="PANTHER" id="PTHR31438:SF1">
    <property type="entry name" value="LYSINE N-ACYLTRANSFERASE C17G9.06C-RELATED"/>
    <property type="match status" value="1"/>
</dbReference>
<name>A0A1M5J5A9_9BRAD</name>
<proteinExistence type="predicted"/>
<evidence type="ECO:0000256" key="1">
    <source>
        <dbReference type="ARBA" id="ARBA00004924"/>
    </source>
</evidence>